<name>A0A840QB85_9PSEU</name>
<evidence type="ECO:0000313" key="7">
    <source>
        <dbReference type="EMBL" id="MBB5157207.1"/>
    </source>
</evidence>
<evidence type="ECO:0000256" key="5">
    <source>
        <dbReference type="ARBA" id="ARBA00038889"/>
    </source>
</evidence>
<evidence type="ECO:0000313" key="8">
    <source>
        <dbReference type="Proteomes" id="UP000584374"/>
    </source>
</evidence>
<sequence>MNKIDLHAHYVPDFYREALLAAGHAQPDGIKAIPEWDSSLALQTMDRLDVRTAMLSISSPGVHFGDGGKASELARLVNEEGARLVAAHPARFGFFASLPVPEIDAAVEEVRFALDVLGADGIVLETNQQGMYLGDERLEPVYAEVAARNSVVFVHPTTPFGAEHLALGYPRPMLEFMFETTRSIADLVLSGTLGRHQGMRVIVPHAGAALPVLVNRIELLLPLLTRDGEGEVPSVRDAMRGLHFDLAGAPVAELLRALLAVADSHRIHYGSDFPFTPVDSCVELARRLETTSLLDGELREEVFSRNARRLFPRLAHAERPQQTPGDQSL</sequence>
<dbReference type="GO" id="GO:0046872">
    <property type="term" value="F:metal ion binding"/>
    <property type="evidence" value="ECO:0007669"/>
    <property type="project" value="UniProtKB-KW"/>
</dbReference>
<dbReference type="PANTHER" id="PTHR21240">
    <property type="entry name" value="2-AMINO-3-CARBOXYLMUCONATE-6-SEMIALDEHYDE DECARBOXYLASE"/>
    <property type="match status" value="1"/>
</dbReference>
<dbReference type="GO" id="GO:0016787">
    <property type="term" value="F:hydrolase activity"/>
    <property type="evidence" value="ECO:0007669"/>
    <property type="project" value="UniProtKB-KW"/>
</dbReference>
<evidence type="ECO:0000256" key="1">
    <source>
        <dbReference type="ARBA" id="ARBA00022723"/>
    </source>
</evidence>
<reference evidence="7 8" key="1">
    <citation type="submission" date="2020-08" db="EMBL/GenBank/DDBJ databases">
        <title>Sequencing the genomes of 1000 actinobacteria strains.</title>
        <authorList>
            <person name="Klenk H.-P."/>
        </authorList>
    </citation>
    <scope>NUCLEOTIDE SEQUENCE [LARGE SCALE GENOMIC DNA]</scope>
    <source>
        <strain evidence="7 8">DSM 45584</strain>
    </source>
</reference>
<dbReference type="InterPro" id="IPR032465">
    <property type="entry name" value="ACMSD"/>
</dbReference>
<comment type="caution">
    <text evidence="7">The sequence shown here is derived from an EMBL/GenBank/DDBJ whole genome shotgun (WGS) entry which is preliminary data.</text>
</comment>
<dbReference type="GO" id="GO:0047596">
    <property type="term" value="F:6-methylsalicylate decarboxylase activity"/>
    <property type="evidence" value="ECO:0007669"/>
    <property type="project" value="UniProtKB-EC"/>
</dbReference>
<feature type="domain" description="Amidohydrolase-related" evidence="6">
    <location>
        <begin position="4"/>
        <end position="312"/>
    </location>
</feature>
<dbReference type="InterPro" id="IPR032466">
    <property type="entry name" value="Metal_Hydrolase"/>
</dbReference>
<keyword evidence="2" id="KW-0862">Zinc</keyword>
<comment type="catalytic activity">
    <reaction evidence="4">
        <text>6-methylsalicylate + H(+) = 3-methylphenol + CO2</text>
        <dbReference type="Rhea" id="RHEA:23112"/>
        <dbReference type="ChEBI" id="CHEBI:15378"/>
        <dbReference type="ChEBI" id="CHEBI:16526"/>
        <dbReference type="ChEBI" id="CHEBI:17231"/>
        <dbReference type="ChEBI" id="CHEBI:36658"/>
        <dbReference type="EC" id="4.1.1.52"/>
    </reaction>
    <physiologicalReaction direction="left-to-right" evidence="4">
        <dbReference type="Rhea" id="RHEA:23113"/>
    </physiologicalReaction>
</comment>
<evidence type="ECO:0000256" key="2">
    <source>
        <dbReference type="ARBA" id="ARBA00022833"/>
    </source>
</evidence>
<keyword evidence="7" id="KW-0378">Hydrolase</keyword>
<organism evidence="7 8">
    <name type="scientific">Saccharopolyspora phatthalungensis</name>
    <dbReference type="NCBI Taxonomy" id="664693"/>
    <lineage>
        <taxon>Bacteria</taxon>
        <taxon>Bacillati</taxon>
        <taxon>Actinomycetota</taxon>
        <taxon>Actinomycetes</taxon>
        <taxon>Pseudonocardiales</taxon>
        <taxon>Pseudonocardiaceae</taxon>
        <taxon>Saccharopolyspora</taxon>
    </lineage>
</organism>
<keyword evidence="8" id="KW-1185">Reference proteome</keyword>
<dbReference type="AlphaFoldDB" id="A0A840QB85"/>
<gene>
    <name evidence="7" type="ORF">BJ970_004741</name>
</gene>
<dbReference type="RefSeq" id="WP_246470981.1">
    <property type="nucleotide sequence ID" value="NZ_JACHIW010000001.1"/>
</dbReference>
<protein>
    <recommendedName>
        <fullName evidence="5">6-methylsalicylate decarboxylase</fullName>
        <ecNumber evidence="5">4.1.1.52</ecNumber>
    </recommendedName>
</protein>
<dbReference type="EC" id="4.1.1.52" evidence="5"/>
<dbReference type="Pfam" id="PF04909">
    <property type="entry name" value="Amidohydro_2"/>
    <property type="match status" value="1"/>
</dbReference>
<evidence type="ECO:0000256" key="4">
    <source>
        <dbReference type="ARBA" id="ARBA00036832"/>
    </source>
</evidence>
<dbReference type="PANTHER" id="PTHR21240:SF29">
    <property type="entry name" value="AMIDOHYDROLASE-RELATED DOMAIN-CONTAINING PROTEIN"/>
    <property type="match status" value="1"/>
</dbReference>
<keyword evidence="1" id="KW-0479">Metal-binding</keyword>
<dbReference type="SUPFAM" id="SSF51556">
    <property type="entry name" value="Metallo-dependent hydrolases"/>
    <property type="match status" value="1"/>
</dbReference>
<dbReference type="EMBL" id="JACHIW010000001">
    <property type="protein sequence ID" value="MBB5157207.1"/>
    <property type="molecule type" value="Genomic_DNA"/>
</dbReference>
<dbReference type="Proteomes" id="UP000584374">
    <property type="component" value="Unassembled WGS sequence"/>
</dbReference>
<evidence type="ECO:0000259" key="6">
    <source>
        <dbReference type="Pfam" id="PF04909"/>
    </source>
</evidence>
<evidence type="ECO:0000256" key="3">
    <source>
        <dbReference type="ARBA" id="ARBA00023239"/>
    </source>
</evidence>
<dbReference type="GO" id="GO:0005829">
    <property type="term" value="C:cytosol"/>
    <property type="evidence" value="ECO:0007669"/>
    <property type="project" value="TreeGrafter"/>
</dbReference>
<accession>A0A840QB85</accession>
<keyword evidence="3" id="KW-0456">Lyase</keyword>
<dbReference type="Gene3D" id="3.20.20.140">
    <property type="entry name" value="Metal-dependent hydrolases"/>
    <property type="match status" value="1"/>
</dbReference>
<proteinExistence type="predicted"/>
<dbReference type="GO" id="GO:0019748">
    <property type="term" value="P:secondary metabolic process"/>
    <property type="evidence" value="ECO:0007669"/>
    <property type="project" value="TreeGrafter"/>
</dbReference>
<dbReference type="InterPro" id="IPR006680">
    <property type="entry name" value="Amidohydro-rel"/>
</dbReference>